<evidence type="ECO:0000313" key="3">
    <source>
        <dbReference type="Proteomes" id="UP000193061"/>
    </source>
</evidence>
<sequence length="164" mass="17391">MRYFKRHCACAAIALGTMSSASYASDVTTIMTEAFQAICIASDVVEAAYADLSKSNGWEVLDTAAFADATVQSSYAKLIGYDPIASTFGTAKDSGQPYCSIQAMQADINALSEWVNSTLNVLGEEVIPGMVIKTVYDVEIESAPSVKTVTVQFAFGAISLIASR</sequence>
<protein>
    <recommendedName>
        <fullName evidence="4">SnoaL-like domain-containing protein</fullName>
    </recommendedName>
</protein>
<evidence type="ECO:0000256" key="1">
    <source>
        <dbReference type="SAM" id="SignalP"/>
    </source>
</evidence>
<keyword evidence="3" id="KW-1185">Reference proteome</keyword>
<name>A0A1X6ZLG3_9RHOB</name>
<gene>
    <name evidence="2" type="ORF">ROA7450_02797</name>
</gene>
<accession>A0A1X6ZLG3</accession>
<keyword evidence="1" id="KW-0732">Signal</keyword>
<feature type="signal peptide" evidence="1">
    <location>
        <begin position="1"/>
        <end position="24"/>
    </location>
</feature>
<evidence type="ECO:0000313" key="2">
    <source>
        <dbReference type="EMBL" id="SLN54298.1"/>
    </source>
</evidence>
<feature type="chain" id="PRO_5013185767" description="SnoaL-like domain-containing protein" evidence="1">
    <location>
        <begin position="25"/>
        <end position="164"/>
    </location>
</feature>
<dbReference type="Proteomes" id="UP000193061">
    <property type="component" value="Unassembled WGS sequence"/>
</dbReference>
<proteinExistence type="predicted"/>
<reference evidence="2 3" key="1">
    <citation type="submission" date="2017-03" db="EMBL/GenBank/DDBJ databases">
        <authorList>
            <person name="Afonso C.L."/>
            <person name="Miller P.J."/>
            <person name="Scott M.A."/>
            <person name="Spackman E."/>
            <person name="Goraichik I."/>
            <person name="Dimitrov K.M."/>
            <person name="Suarez D.L."/>
            <person name="Swayne D.E."/>
        </authorList>
    </citation>
    <scope>NUCLEOTIDE SEQUENCE [LARGE SCALE GENOMIC DNA]</scope>
    <source>
        <strain evidence="2 3">CECT 7450</strain>
    </source>
</reference>
<dbReference type="AlphaFoldDB" id="A0A1X6ZLG3"/>
<evidence type="ECO:0008006" key="4">
    <source>
        <dbReference type="Google" id="ProtNLM"/>
    </source>
</evidence>
<organism evidence="2 3">
    <name type="scientific">Roseovarius albus</name>
    <dbReference type="NCBI Taxonomy" id="1247867"/>
    <lineage>
        <taxon>Bacteria</taxon>
        <taxon>Pseudomonadati</taxon>
        <taxon>Pseudomonadota</taxon>
        <taxon>Alphaproteobacteria</taxon>
        <taxon>Rhodobacterales</taxon>
        <taxon>Roseobacteraceae</taxon>
        <taxon>Roseovarius</taxon>
    </lineage>
</organism>
<dbReference type="EMBL" id="FWFX01000008">
    <property type="protein sequence ID" value="SLN54298.1"/>
    <property type="molecule type" value="Genomic_DNA"/>
</dbReference>